<evidence type="ECO:0000313" key="3">
    <source>
        <dbReference type="Proteomes" id="UP000481153"/>
    </source>
</evidence>
<feature type="compositionally biased region" description="Polar residues" evidence="1">
    <location>
        <begin position="82"/>
        <end position="91"/>
    </location>
</feature>
<evidence type="ECO:0000256" key="1">
    <source>
        <dbReference type="SAM" id="MobiDB-lite"/>
    </source>
</evidence>
<keyword evidence="3" id="KW-1185">Reference proteome</keyword>
<dbReference type="EMBL" id="VJMJ01000085">
    <property type="protein sequence ID" value="KAF0736977.1"/>
    <property type="molecule type" value="Genomic_DNA"/>
</dbReference>
<reference evidence="2 3" key="1">
    <citation type="submission" date="2019-07" db="EMBL/GenBank/DDBJ databases">
        <title>Genomics analysis of Aphanomyces spp. identifies a new class of oomycete effector associated with host adaptation.</title>
        <authorList>
            <person name="Gaulin E."/>
        </authorList>
    </citation>
    <scope>NUCLEOTIDE SEQUENCE [LARGE SCALE GENOMIC DNA]</scope>
    <source>
        <strain evidence="2 3">ATCC 201684</strain>
    </source>
</reference>
<feature type="compositionally biased region" description="Polar residues" evidence="1">
    <location>
        <begin position="41"/>
        <end position="53"/>
    </location>
</feature>
<feature type="compositionally biased region" description="Low complexity" evidence="1">
    <location>
        <begin position="58"/>
        <end position="68"/>
    </location>
</feature>
<protein>
    <submittedName>
        <fullName evidence="2">Uncharacterized protein</fullName>
    </submittedName>
</protein>
<organism evidence="2 3">
    <name type="scientific">Aphanomyces euteiches</name>
    <dbReference type="NCBI Taxonomy" id="100861"/>
    <lineage>
        <taxon>Eukaryota</taxon>
        <taxon>Sar</taxon>
        <taxon>Stramenopiles</taxon>
        <taxon>Oomycota</taxon>
        <taxon>Saprolegniomycetes</taxon>
        <taxon>Saprolegniales</taxon>
        <taxon>Verrucalvaceae</taxon>
        <taxon>Aphanomyces</taxon>
    </lineage>
</organism>
<gene>
    <name evidence="2" type="ORF">Ae201684_006789</name>
</gene>
<dbReference type="AlphaFoldDB" id="A0A6G0XA65"/>
<feature type="region of interest" description="Disordered" evidence="1">
    <location>
        <begin position="41"/>
        <end position="96"/>
    </location>
</feature>
<dbReference type="VEuPathDB" id="FungiDB:AeMF1_008431"/>
<sequence length="247" mass="27778">MVSQSLGVAETIPLEEALAAEIDLDAMFMDNLELFDTSDTNSAATKVSSQTPPTEVLSDASTSDSSAHSPPPAPIEAETGNGDVTQKTKVNVSRKRQRDEIEYLRSKVNELEEHLKVVQQAKTLENAKLPTWQKRADQARITKQIALNENEKLKHELEEQIEFAKVLQVLLKKRPKLMMLPTLENEQWRVLKLVKVPALRHHAVHEIFHQLYQNTDVALIESGVLDKFDGYTSVIPRFMTSTGDLVL</sequence>
<proteinExistence type="predicted"/>
<comment type="caution">
    <text evidence="2">The sequence shown here is derived from an EMBL/GenBank/DDBJ whole genome shotgun (WGS) entry which is preliminary data.</text>
</comment>
<evidence type="ECO:0000313" key="2">
    <source>
        <dbReference type="EMBL" id="KAF0736977.1"/>
    </source>
</evidence>
<dbReference type="Proteomes" id="UP000481153">
    <property type="component" value="Unassembled WGS sequence"/>
</dbReference>
<name>A0A6G0XA65_9STRA</name>
<accession>A0A6G0XA65</accession>